<dbReference type="Proteomes" id="UP001054857">
    <property type="component" value="Unassembled WGS sequence"/>
</dbReference>
<accession>A0AAD3DJB6</accession>
<proteinExistence type="inferred from homology"/>
<evidence type="ECO:0000259" key="3">
    <source>
        <dbReference type="SMART" id="SM00672"/>
    </source>
</evidence>
<evidence type="ECO:0000256" key="2">
    <source>
        <dbReference type="ARBA" id="ARBA00022679"/>
    </source>
</evidence>
<evidence type="ECO:0000313" key="5">
    <source>
        <dbReference type="Proteomes" id="UP001054857"/>
    </source>
</evidence>
<name>A0AAD3DJB6_9CHLO</name>
<dbReference type="InterPro" id="IPR051091">
    <property type="entry name" value="O-Glucosyltr/Glycosyltrsf_90"/>
</dbReference>
<evidence type="ECO:0000256" key="1">
    <source>
        <dbReference type="ARBA" id="ARBA00010118"/>
    </source>
</evidence>
<dbReference type="PANTHER" id="PTHR12203:SF35">
    <property type="entry name" value="PROTEIN O-GLUCOSYLTRANSFERASE 1"/>
    <property type="match status" value="1"/>
</dbReference>
<protein>
    <recommendedName>
        <fullName evidence="3">Glycosyl transferase CAP10 domain-containing protein</fullName>
    </recommendedName>
</protein>
<gene>
    <name evidence="4" type="ORF">Agub_g3915</name>
</gene>
<dbReference type="SMART" id="SM00672">
    <property type="entry name" value="CAP10"/>
    <property type="match status" value="1"/>
</dbReference>
<dbReference type="AlphaFoldDB" id="A0AAD3DJB6"/>
<dbReference type="InterPro" id="IPR006598">
    <property type="entry name" value="CAP10"/>
</dbReference>
<dbReference type="Pfam" id="PF05686">
    <property type="entry name" value="Glyco_transf_90"/>
    <property type="match status" value="1"/>
</dbReference>
<feature type="non-terminal residue" evidence="4">
    <location>
        <position position="310"/>
    </location>
</feature>
<comment type="caution">
    <text evidence="4">The sequence shown here is derived from an EMBL/GenBank/DDBJ whole genome shotgun (WGS) entry which is preliminary data.</text>
</comment>
<reference evidence="4 5" key="1">
    <citation type="journal article" date="2021" name="Sci. Rep.">
        <title>Genome sequencing of the multicellular alga Astrephomene provides insights into convergent evolution of germ-soma differentiation.</title>
        <authorList>
            <person name="Yamashita S."/>
            <person name="Yamamoto K."/>
            <person name="Matsuzaki R."/>
            <person name="Suzuki S."/>
            <person name="Yamaguchi H."/>
            <person name="Hirooka S."/>
            <person name="Minakuchi Y."/>
            <person name="Miyagishima S."/>
            <person name="Kawachi M."/>
            <person name="Toyoda A."/>
            <person name="Nozaki H."/>
        </authorList>
    </citation>
    <scope>NUCLEOTIDE SEQUENCE [LARGE SCALE GENOMIC DNA]</scope>
    <source>
        <strain evidence="4 5">NIES-4017</strain>
    </source>
</reference>
<feature type="domain" description="Glycosyl transferase CAP10" evidence="3">
    <location>
        <begin position="7"/>
        <end position="246"/>
    </location>
</feature>
<comment type="similarity">
    <text evidence="1">Belongs to the glycosyltransferase 90 family.</text>
</comment>
<dbReference type="PANTHER" id="PTHR12203">
    <property type="entry name" value="KDEL LYS-ASP-GLU-LEU CONTAINING - RELATED"/>
    <property type="match status" value="1"/>
</dbReference>
<organism evidence="4 5">
    <name type="scientific">Astrephomene gubernaculifera</name>
    <dbReference type="NCBI Taxonomy" id="47775"/>
    <lineage>
        <taxon>Eukaryota</taxon>
        <taxon>Viridiplantae</taxon>
        <taxon>Chlorophyta</taxon>
        <taxon>core chlorophytes</taxon>
        <taxon>Chlorophyceae</taxon>
        <taxon>CS clade</taxon>
        <taxon>Chlamydomonadales</taxon>
        <taxon>Astrephomenaceae</taxon>
        <taxon>Astrephomene</taxon>
    </lineage>
</organism>
<dbReference type="GO" id="GO:0016740">
    <property type="term" value="F:transferase activity"/>
    <property type="evidence" value="ECO:0007669"/>
    <property type="project" value="UniProtKB-KW"/>
</dbReference>
<keyword evidence="5" id="KW-1185">Reference proteome</keyword>
<evidence type="ECO:0000313" key="4">
    <source>
        <dbReference type="EMBL" id="GFR42915.1"/>
    </source>
</evidence>
<dbReference type="EMBL" id="BMAR01000004">
    <property type="protein sequence ID" value="GFR42915.1"/>
    <property type="molecule type" value="Genomic_DNA"/>
</dbReference>
<sequence>AAGLDATVPGANRDVWGEPHGRLPVMRHCKAASSVEIAIPIFHFYTMHYDRRYLATMQRLNRERPWADRKQAAFAAGINYHRYQALPSTLKHWDGMRAGQKVELVRTSFSDYLTRELRHPNISYLDELRALRDWAEYRMVMHVDGITCSSRVWQLLALGSVVLREQSGYFAFYDKLLTKFVHYVPFWTHRPREVLWAYNWVAANPVEAQQIAARGQAFAASHLNQQAVECFWLLLLRRYAGLLRFTPGRRTEAAGGGAGGGGGGEREEELKLMPIDDWIKAQEGRVDSWAPDAVAQRPASLDLLPDTPMT</sequence>
<keyword evidence="2" id="KW-0808">Transferase</keyword>